<dbReference type="STRING" id="595528.A0A0D2WRX0"/>
<dbReference type="OrthoDB" id="264532at2759"/>
<feature type="transmembrane region" description="Helical" evidence="14">
    <location>
        <begin position="6"/>
        <end position="28"/>
    </location>
</feature>
<dbReference type="GO" id="GO:0019432">
    <property type="term" value="P:triglyceride biosynthetic process"/>
    <property type="evidence" value="ECO:0007669"/>
    <property type="project" value="TreeGrafter"/>
</dbReference>
<dbReference type="Pfam" id="PF03982">
    <property type="entry name" value="DAGAT"/>
    <property type="match status" value="1"/>
</dbReference>
<name>A0A0D2WRX0_CAPO3</name>
<dbReference type="OMA" id="GTWIRFF"/>
<evidence type="ECO:0000256" key="10">
    <source>
        <dbReference type="ARBA" id="ARBA00022989"/>
    </source>
</evidence>
<evidence type="ECO:0000256" key="4">
    <source>
        <dbReference type="ARBA" id="ARBA00005420"/>
    </source>
</evidence>
<evidence type="ECO:0000256" key="13">
    <source>
        <dbReference type="ARBA" id="ARBA00023315"/>
    </source>
</evidence>
<evidence type="ECO:0000256" key="3">
    <source>
        <dbReference type="ARBA" id="ARBA00005189"/>
    </source>
</evidence>
<evidence type="ECO:0000256" key="6">
    <source>
        <dbReference type="ARBA" id="ARBA00022679"/>
    </source>
</evidence>
<evidence type="ECO:0000256" key="7">
    <source>
        <dbReference type="ARBA" id="ARBA00022692"/>
    </source>
</evidence>
<dbReference type="AlphaFoldDB" id="A0A0D2WRX0"/>
<dbReference type="EC" id="2.3.1.-" evidence="14"/>
<evidence type="ECO:0000313" key="15">
    <source>
        <dbReference type="EMBL" id="KJE94068.1"/>
    </source>
</evidence>
<dbReference type="InterPro" id="IPR007130">
    <property type="entry name" value="DAGAT"/>
</dbReference>
<evidence type="ECO:0000256" key="8">
    <source>
        <dbReference type="ARBA" id="ARBA00022798"/>
    </source>
</evidence>
<keyword evidence="9 14" id="KW-0256">Endoplasmic reticulum</keyword>
<dbReference type="PhylomeDB" id="A0A0D2WRX0"/>
<evidence type="ECO:0000256" key="12">
    <source>
        <dbReference type="ARBA" id="ARBA00023136"/>
    </source>
</evidence>
<keyword evidence="13 15" id="KW-0012">Acyltransferase</keyword>
<reference evidence="16" key="1">
    <citation type="submission" date="2011-02" db="EMBL/GenBank/DDBJ databases">
        <title>The Genome Sequence of Capsaspora owczarzaki ATCC 30864.</title>
        <authorList>
            <person name="Russ C."/>
            <person name="Cuomo C."/>
            <person name="Burger G."/>
            <person name="Gray M.W."/>
            <person name="Holland P.W.H."/>
            <person name="King N."/>
            <person name="Lang F.B.F."/>
            <person name="Roger A.J."/>
            <person name="Ruiz-Trillo I."/>
            <person name="Young S.K."/>
            <person name="Zeng Q."/>
            <person name="Gargeya S."/>
            <person name="Alvarado L."/>
            <person name="Berlin A."/>
            <person name="Chapman S.B."/>
            <person name="Chen Z."/>
            <person name="Freedman E."/>
            <person name="Gellesch M."/>
            <person name="Goldberg J."/>
            <person name="Griggs A."/>
            <person name="Gujja S."/>
            <person name="Heilman E."/>
            <person name="Heiman D."/>
            <person name="Howarth C."/>
            <person name="Mehta T."/>
            <person name="Neiman D."/>
            <person name="Pearson M."/>
            <person name="Roberts A."/>
            <person name="Saif S."/>
            <person name="Shea T."/>
            <person name="Shenoy N."/>
            <person name="Sisk P."/>
            <person name="Stolte C."/>
            <person name="Sykes S."/>
            <person name="White J."/>
            <person name="Yandava C."/>
            <person name="Haas B."/>
            <person name="Nusbaum C."/>
            <person name="Birren B."/>
        </authorList>
    </citation>
    <scope>NUCLEOTIDE SEQUENCE</scope>
    <source>
        <strain evidence="16">ATCC 30864</strain>
    </source>
</reference>
<keyword evidence="10 14" id="KW-1133">Transmembrane helix</keyword>
<evidence type="ECO:0000256" key="9">
    <source>
        <dbReference type="ARBA" id="ARBA00022824"/>
    </source>
</evidence>
<dbReference type="RefSeq" id="XP_004347514.1">
    <property type="nucleotide sequence ID" value="XM_004347464.2"/>
</dbReference>
<feature type="transmembrane region" description="Helical" evidence="14">
    <location>
        <begin position="71"/>
        <end position="88"/>
    </location>
</feature>
<keyword evidence="11" id="KW-0443">Lipid metabolism</keyword>
<evidence type="ECO:0000313" key="16">
    <source>
        <dbReference type="Proteomes" id="UP000008743"/>
    </source>
</evidence>
<gene>
    <name evidence="15" type="ORF">CAOG_004763</name>
</gene>
<dbReference type="InParanoid" id="A0A0D2WRX0"/>
<keyword evidence="16" id="KW-1185">Reference proteome</keyword>
<comment type="pathway">
    <text evidence="3">Lipid metabolism.</text>
</comment>
<dbReference type="CDD" id="cd07987">
    <property type="entry name" value="LPLAT_MGAT-like"/>
    <property type="match status" value="1"/>
</dbReference>
<keyword evidence="6 14" id="KW-0808">Transferase</keyword>
<dbReference type="EMBL" id="KE346366">
    <property type="protein sequence ID" value="KJE94068.1"/>
    <property type="molecule type" value="Genomic_DNA"/>
</dbReference>
<sequence length="350" mass="39438">MTLLDVLLHPWSLQVAGLVTILGVFKFCESRAAMRGCHRRAMPPMVDKALRVVFFTILVGPFAWFMDTTVLPFPIVIPSCILYLFTYTDLCEQSGGRKPVARKWPVFELLRKYFSVSIVKTADLDPKKQYIFGCHPHGILPFGTMVGMGYQFPGGFADLFPGVDYRVLAATFCFYLPLYRDLLLASGVVDAARYSAHKIMRNGYSITLVPGGATEALYANPDKDVVVLKKRRGFVRLALEHGASLVPVFGFNENNTFKQMASDNKTMHALKKQFQSIFGISLPLITNIIPRRTKVTVVVGRPIEVPKSPEPSDEQVQKYLDLYIEGLKQLYRENKDKYNEPSTKPDLEVL</sequence>
<organism evidence="15 16">
    <name type="scientific">Capsaspora owczarzaki (strain ATCC 30864)</name>
    <dbReference type="NCBI Taxonomy" id="595528"/>
    <lineage>
        <taxon>Eukaryota</taxon>
        <taxon>Filasterea</taxon>
        <taxon>Capsaspora</taxon>
    </lineage>
</organism>
<dbReference type="PANTHER" id="PTHR12317:SF0">
    <property type="entry name" value="ACYLTRANSFERASE"/>
    <property type="match status" value="1"/>
</dbReference>
<dbReference type="GO" id="GO:0006071">
    <property type="term" value="P:glycerol metabolic process"/>
    <property type="evidence" value="ECO:0007669"/>
    <property type="project" value="UniProtKB-KW"/>
</dbReference>
<feature type="transmembrane region" description="Helical" evidence="14">
    <location>
        <begin position="49"/>
        <end position="65"/>
    </location>
</feature>
<accession>A0A0D2WRX0</accession>
<dbReference type="eggNOG" id="KOG0831">
    <property type="taxonomic scope" value="Eukaryota"/>
</dbReference>
<evidence type="ECO:0000256" key="1">
    <source>
        <dbReference type="ARBA" id="ARBA00004477"/>
    </source>
</evidence>
<dbReference type="Proteomes" id="UP000008743">
    <property type="component" value="Unassembled WGS sequence"/>
</dbReference>
<keyword evidence="7 14" id="KW-0812">Transmembrane</keyword>
<protein>
    <recommendedName>
        <fullName evidence="14">Acyltransferase</fullName>
        <ecNumber evidence="14">2.3.1.-</ecNumber>
    </recommendedName>
</protein>
<comment type="similarity">
    <text evidence="4 14">Belongs to the diacylglycerol acyltransferase family.</text>
</comment>
<evidence type="ECO:0000256" key="5">
    <source>
        <dbReference type="ARBA" id="ARBA00022516"/>
    </source>
</evidence>
<dbReference type="GO" id="GO:0004144">
    <property type="term" value="F:diacylglycerol O-acyltransferase activity"/>
    <property type="evidence" value="ECO:0007669"/>
    <property type="project" value="TreeGrafter"/>
</dbReference>
<comment type="pathway">
    <text evidence="2">Glycerolipid metabolism; triacylglycerol biosynthesis.</text>
</comment>
<comment type="subcellular location">
    <subcellularLocation>
        <location evidence="1 14">Endoplasmic reticulum membrane</location>
        <topology evidence="1 14">Multi-pass membrane protein</topology>
    </subcellularLocation>
</comment>
<dbReference type="GO" id="GO:0005789">
    <property type="term" value="C:endoplasmic reticulum membrane"/>
    <property type="evidence" value="ECO:0007669"/>
    <property type="project" value="UniProtKB-SubCell"/>
</dbReference>
<proteinExistence type="inferred from homology"/>
<dbReference type="PANTHER" id="PTHR12317">
    <property type="entry name" value="DIACYLGLYCEROL O-ACYLTRANSFERASE"/>
    <property type="match status" value="1"/>
</dbReference>
<keyword evidence="5" id="KW-0444">Lipid biosynthesis</keyword>
<keyword evidence="8" id="KW-0319">Glycerol metabolism</keyword>
<evidence type="ECO:0000256" key="14">
    <source>
        <dbReference type="RuleBase" id="RU367023"/>
    </source>
</evidence>
<keyword evidence="12 14" id="KW-0472">Membrane</keyword>
<evidence type="ECO:0000256" key="2">
    <source>
        <dbReference type="ARBA" id="ARBA00004771"/>
    </source>
</evidence>
<evidence type="ECO:0000256" key="11">
    <source>
        <dbReference type="ARBA" id="ARBA00023098"/>
    </source>
</evidence>